<dbReference type="PANTHER" id="PTHR43229">
    <property type="entry name" value="NODULATION PROTEIN J"/>
    <property type="match status" value="1"/>
</dbReference>
<comment type="similarity">
    <text evidence="6">Belongs to the ABC-2 integral membrane protein family.</text>
</comment>
<evidence type="ECO:0000256" key="5">
    <source>
        <dbReference type="ARBA" id="ARBA00023251"/>
    </source>
</evidence>
<dbReference type="RefSeq" id="WP_150926008.1">
    <property type="nucleotide sequence ID" value="NZ_CP044232.1"/>
</dbReference>
<keyword evidence="6" id="KW-0813">Transport</keyword>
<protein>
    <recommendedName>
        <fullName evidence="6">Transport permease protein</fullName>
    </recommendedName>
</protein>
<dbReference type="Pfam" id="PF01061">
    <property type="entry name" value="ABC2_membrane"/>
    <property type="match status" value="1"/>
</dbReference>
<evidence type="ECO:0000313" key="9">
    <source>
        <dbReference type="Proteomes" id="UP000325516"/>
    </source>
</evidence>
<reference evidence="9" key="1">
    <citation type="submission" date="2019-09" db="EMBL/GenBank/DDBJ databases">
        <title>Mumia zhuanghuii sp. nov. isolated from the intestinal contents of plateau pika (Ochotona curzoniae) in the Qinghai-Tibet plateau of China.</title>
        <authorList>
            <person name="Tian Z."/>
        </authorList>
    </citation>
    <scope>NUCLEOTIDE SEQUENCE [LARGE SCALE GENOMIC DNA]</scope>
    <source>
        <strain evidence="9">L-031</strain>
    </source>
</reference>
<comment type="subcellular location">
    <subcellularLocation>
        <location evidence="6">Cell membrane</location>
        <topology evidence="6">Multi-pass membrane protein</topology>
    </subcellularLocation>
    <subcellularLocation>
        <location evidence="1">Membrane</location>
        <topology evidence="1">Multi-pass membrane protein</topology>
    </subcellularLocation>
</comment>
<dbReference type="InterPro" id="IPR051784">
    <property type="entry name" value="Nod_factor_ABC_transporter"/>
</dbReference>
<feature type="domain" description="ABC transmembrane type-2" evidence="7">
    <location>
        <begin position="33"/>
        <end position="258"/>
    </location>
</feature>
<dbReference type="AlphaFoldDB" id="A0A5J6L6R6"/>
<dbReference type="PROSITE" id="PS51012">
    <property type="entry name" value="ABC_TM2"/>
    <property type="match status" value="1"/>
</dbReference>
<keyword evidence="9" id="KW-1185">Reference proteome</keyword>
<feature type="transmembrane region" description="Helical" evidence="6">
    <location>
        <begin position="109"/>
        <end position="137"/>
    </location>
</feature>
<organism evidence="8 9">
    <name type="scientific">Microbacterium lushaniae</name>
    <dbReference type="NCBI Taxonomy" id="2614639"/>
    <lineage>
        <taxon>Bacteria</taxon>
        <taxon>Bacillati</taxon>
        <taxon>Actinomycetota</taxon>
        <taxon>Actinomycetes</taxon>
        <taxon>Micrococcales</taxon>
        <taxon>Microbacteriaceae</taxon>
        <taxon>Microbacterium</taxon>
    </lineage>
</organism>
<dbReference type="KEGG" id="mlz:F6J85_14330"/>
<sequence>MTTPTLLRPRLAGISAERVFVWRSLLRSLRDAESLMMAILLPVLLMLMFTFVFGGALEPGGGYVDYVVPGIILTCAGFGASSTALYVAGDMKAGIVDRFRTMPLRSGAVLTGHVVASLVRNLLATGVVILVAVVVGFRPTASALGWLGALAIIALYILAITYLFAAIGLAARSPEGANAYGFILLFLPYLSSAFVPVATMPQWLQWIANSQPVTPIIETIRGFLFSTGMGAELGWALLWCGLILALSAAWGAWLFRRRSR</sequence>
<feature type="transmembrane region" description="Helical" evidence="6">
    <location>
        <begin position="143"/>
        <end position="167"/>
    </location>
</feature>
<dbReference type="Proteomes" id="UP000325516">
    <property type="component" value="Chromosome"/>
</dbReference>
<dbReference type="InterPro" id="IPR013525">
    <property type="entry name" value="ABC2_TM"/>
</dbReference>
<evidence type="ECO:0000313" key="8">
    <source>
        <dbReference type="EMBL" id="QEW04147.1"/>
    </source>
</evidence>
<dbReference type="GO" id="GO:0043190">
    <property type="term" value="C:ATP-binding cassette (ABC) transporter complex"/>
    <property type="evidence" value="ECO:0007669"/>
    <property type="project" value="InterPro"/>
</dbReference>
<dbReference type="PANTHER" id="PTHR43229:SF2">
    <property type="entry name" value="NODULATION PROTEIN J"/>
    <property type="match status" value="1"/>
</dbReference>
<dbReference type="GO" id="GO:0140359">
    <property type="term" value="F:ABC-type transporter activity"/>
    <property type="evidence" value="ECO:0007669"/>
    <property type="project" value="InterPro"/>
</dbReference>
<feature type="transmembrane region" description="Helical" evidence="6">
    <location>
        <begin position="233"/>
        <end position="255"/>
    </location>
</feature>
<evidence type="ECO:0000256" key="1">
    <source>
        <dbReference type="ARBA" id="ARBA00004141"/>
    </source>
</evidence>
<evidence type="ECO:0000256" key="6">
    <source>
        <dbReference type="RuleBase" id="RU361157"/>
    </source>
</evidence>
<feature type="transmembrane region" description="Helical" evidence="6">
    <location>
        <begin position="179"/>
        <end position="199"/>
    </location>
</feature>
<feature type="transmembrane region" description="Helical" evidence="6">
    <location>
        <begin position="66"/>
        <end position="88"/>
    </location>
</feature>
<accession>A0A5J6L6R6</accession>
<dbReference type="EMBL" id="CP044232">
    <property type="protein sequence ID" value="QEW04147.1"/>
    <property type="molecule type" value="Genomic_DNA"/>
</dbReference>
<keyword evidence="5" id="KW-0046">Antibiotic resistance</keyword>
<dbReference type="GO" id="GO:0046677">
    <property type="term" value="P:response to antibiotic"/>
    <property type="evidence" value="ECO:0007669"/>
    <property type="project" value="UniProtKB-KW"/>
</dbReference>
<keyword evidence="6" id="KW-1003">Cell membrane</keyword>
<feature type="transmembrane region" description="Helical" evidence="6">
    <location>
        <begin position="35"/>
        <end position="54"/>
    </location>
</feature>
<keyword evidence="2 6" id="KW-0812">Transmembrane</keyword>
<evidence type="ECO:0000256" key="4">
    <source>
        <dbReference type="ARBA" id="ARBA00023136"/>
    </source>
</evidence>
<evidence type="ECO:0000259" key="7">
    <source>
        <dbReference type="PROSITE" id="PS51012"/>
    </source>
</evidence>
<evidence type="ECO:0000256" key="2">
    <source>
        <dbReference type="ARBA" id="ARBA00022692"/>
    </source>
</evidence>
<evidence type="ECO:0000256" key="3">
    <source>
        <dbReference type="ARBA" id="ARBA00022989"/>
    </source>
</evidence>
<dbReference type="InterPro" id="IPR047817">
    <property type="entry name" value="ABC2_TM_bact-type"/>
</dbReference>
<gene>
    <name evidence="8" type="ORF">F6J85_14330</name>
</gene>
<dbReference type="PIRSF" id="PIRSF006648">
    <property type="entry name" value="DrrB"/>
    <property type="match status" value="1"/>
</dbReference>
<name>A0A5J6L6R6_9MICO</name>
<proteinExistence type="inferred from homology"/>
<dbReference type="InterPro" id="IPR000412">
    <property type="entry name" value="ABC_2_transport"/>
</dbReference>
<keyword evidence="3 6" id="KW-1133">Transmembrane helix</keyword>
<keyword evidence="4 6" id="KW-0472">Membrane</keyword>